<evidence type="ECO:0000313" key="2">
    <source>
        <dbReference type="EMBL" id="GAY68795.1"/>
    </source>
</evidence>
<proteinExistence type="predicted"/>
<organism evidence="2 3">
    <name type="scientific">Citrus unshiu</name>
    <name type="common">Satsuma mandarin</name>
    <name type="synonym">Citrus nobilis var. unshiu</name>
    <dbReference type="NCBI Taxonomy" id="55188"/>
    <lineage>
        <taxon>Eukaryota</taxon>
        <taxon>Viridiplantae</taxon>
        <taxon>Streptophyta</taxon>
        <taxon>Embryophyta</taxon>
        <taxon>Tracheophyta</taxon>
        <taxon>Spermatophyta</taxon>
        <taxon>Magnoliopsida</taxon>
        <taxon>eudicotyledons</taxon>
        <taxon>Gunneridae</taxon>
        <taxon>Pentapetalae</taxon>
        <taxon>rosids</taxon>
        <taxon>malvids</taxon>
        <taxon>Sapindales</taxon>
        <taxon>Rutaceae</taxon>
        <taxon>Aurantioideae</taxon>
        <taxon>Citrus</taxon>
    </lineage>
</organism>
<dbReference type="Proteomes" id="UP000236630">
    <property type="component" value="Unassembled WGS sequence"/>
</dbReference>
<protein>
    <recommendedName>
        <fullName evidence="4">Programmed cell death protein 4-like</fullName>
    </recommendedName>
</protein>
<gene>
    <name evidence="2" type="ORF">CUMW_266960</name>
</gene>
<dbReference type="AlphaFoldDB" id="A0A2H5QWW6"/>
<sequence length="80" mass="8646">MKKLAKSHSHGERNKSTTDQQSDKKSATGMNGSTKKKGHGGKYTWSGDGYSQAEIGFDEAIDANDPNFEGPEDQKETVAV</sequence>
<dbReference type="STRING" id="55188.A0A2H5QWW6"/>
<name>A0A2H5QWW6_CITUN</name>
<feature type="region of interest" description="Disordered" evidence="1">
    <location>
        <begin position="1"/>
        <end position="80"/>
    </location>
</feature>
<keyword evidence="3" id="KW-1185">Reference proteome</keyword>
<dbReference type="EMBL" id="BDQV01000977">
    <property type="protein sequence ID" value="GAY68795.1"/>
    <property type="molecule type" value="Genomic_DNA"/>
</dbReference>
<comment type="caution">
    <text evidence="2">The sequence shown here is derived from an EMBL/GenBank/DDBJ whole genome shotgun (WGS) entry which is preliminary data.</text>
</comment>
<evidence type="ECO:0000256" key="1">
    <source>
        <dbReference type="SAM" id="MobiDB-lite"/>
    </source>
</evidence>
<accession>A0A2H5QWW6</accession>
<reference evidence="2 3" key="1">
    <citation type="journal article" date="2017" name="Front. Genet.">
        <title>Draft sequencing of the heterozygous diploid genome of Satsuma (Citrus unshiu Marc.) using a hybrid assembly approach.</title>
        <authorList>
            <person name="Shimizu T."/>
            <person name="Tanizawa Y."/>
            <person name="Mochizuki T."/>
            <person name="Nagasaki H."/>
            <person name="Yoshioka T."/>
            <person name="Toyoda A."/>
            <person name="Fujiyama A."/>
            <person name="Kaminuma E."/>
            <person name="Nakamura Y."/>
        </authorList>
    </citation>
    <scope>NUCLEOTIDE SEQUENCE [LARGE SCALE GENOMIC DNA]</scope>
    <source>
        <strain evidence="3">cv. Miyagawa wase</strain>
    </source>
</reference>
<evidence type="ECO:0000313" key="3">
    <source>
        <dbReference type="Proteomes" id="UP000236630"/>
    </source>
</evidence>
<evidence type="ECO:0008006" key="4">
    <source>
        <dbReference type="Google" id="ProtNLM"/>
    </source>
</evidence>
<feature type="compositionally biased region" description="Basic and acidic residues" evidence="1">
    <location>
        <begin position="9"/>
        <end position="26"/>
    </location>
</feature>